<dbReference type="EMBL" id="CP002583">
    <property type="protein sequence ID" value="ADZ89728.1"/>
    <property type="molecule type" value="Genomic_DNA"/>
</dbReference>
<sequence length="35" mass="3899">MQYSFLMKMQLGSHDLIEINSALHPVRQRVVGGAA</sequence>
<dbReference type="Proteomes" id="UP000001062">
    <property type="component" value="Chromosome"/>
</dbReference>
<keyword evidence="2" id="KW-1185">Reference proteome</keyword>
<organism evidence="1 2">
    <name type="scientific">Marinomonas mediterranea (strain ATCC 700492 / JCM 21426 / NBRC 103028 / MMB-1)</name>
    <dbReference type="NCBI Taxonomy" id="717774"/>
    <lineage>
        <taxon>Bacteria</taxon>
        <taxon>Pseudomonadati</taxon>
        <taxon>Pseudomonadota</taxon>
        <taxon>Gammaproteobacteria</taxon>
        <taxon>Oceanospirillales</taxon>
        <taxon>Oceanospirillaceae</taxon>
        <taxon>Marinomonas</taxon>
    </lineage>
</organism>
<dbReference type="HOGENOM" id="CLU_3365803_0_0_6"/>
<reference evidence="1 2" key="1">
    <citation type="journal article" date="2012" name="Stand. Genomic Sci.">
        <title>Complete genome sequence of the melanogenic marine bacterium Marinomonas mediterranea type strain (MMB-1(T)).</title>
        <authorList>
            <person name="Lucas-Elio P."/>
            <person name="Goodwin L."/>
            <person name="Woyke T."/>
            <person name="Pitluck S."/>
            <person name="Nolan M."/>
            <person name="Kyrpides N.C."/>
            <person name="Detter J.C."/>
            <person name="Copeland A."/>
            <person name="Teshima H."/>
            <person name="Bruce D."/>
            <person name="Detter C."/>
            <person name="Tapia R."/>
            <person name="Han S."/>
            <person name="Land M.L."/>
            <person name="Ivanova N."/>
            <person name="Mikhailova N."/>
            <person name="Johnston A.W."/>
            <person name="Sanchez-Amat A."/>
        </authorList>
    </citation>
    <scope>NUCLEOTIDE SEQUENCE [LARGE SCALE GENOMIC DNA]</scope>
    <source>
        <strain evidence="2">ATCC 700492 / JCM 21426 / NBRC 103028 / MMB-1</strain>
    </source>
</reference>
<dbReference type="AlphaFoldDB" id="F2JZE5"/>
<evidence type="ECO:0000313" key="2">
    <source>
        <dbReference type="Proteomes" id="UP000001062"/>
    </source>
</evidence>
<accession>F2JZE5</accession>
<protein>
    <submittedName>
        <fullName evidence="1">Uncharacterized protein</fullName>
    </submittedName>
</protein>
<evidence type="ECO:0000313" key="1">
    <source>
        <dbReference type="EMBL" id="ADZ89728.1"/>
    </source>
</evidence>
<gene>
    <name evidence="1" type="ordered locus">Marme_0429</name>
</gene>
<name>F2JZE5_MARM1</name>
<dbReference type="STRING" id="717774.Marme_0429"/>
<dbReference type="KEGG" id="mme:Marme_0429"/>
<proteinExistence type="predicted"/>